<dbReference type="OrthoDB" id="3643at2759"/>
<evidence type="ECO:0000313" key="2">
    <source>
        <dbReference type="EMBL" id="OMJ22198.1"/>
    </source>
</evidence>
<evidence type="ECO:0000259" key="1">
    <source>
        <dbReference type="Pfam" id="PF05378"/>
    </source>
</evidence>
<dbReference type="Pfam" id="PF05378">
    <property type="entry name" value="Hydant_A_N"/>
    <property type="match status" value="1"/>
</dbReference>
<dbReference type="InterPro" id="IPR045079">
    <property type="entry name" value="Oxoprolinase-like"/>
</dbReference>
<dbReference type="GO" id="GO:0006749">
    <property type="term" value="P:glutathione metabolic process"/>
    <property type="evidence" value="ECO:0007669"/>
    <property type="project" value="TreeGrafter"/>
</dbReference>
<feature type="domain" description="Hydantoinase/oxoprolinase N-terminal" evidence="1">
    <location>
        <begin position="5"/>
        <end position="143"/>
    </location>
</feature>
<proteinExistence type="predicted"/>
<reference evidence="3" key="1">
    <citation type="submission" date="2017-01" db="EMBL/GenBank/DDBJ databases">
        <authorList>
            <person name="Wang Y."/>
            <person name="White M."/>
            <person name="Kvist S."/>
            <person name="Moncalvo J.-M."/>
        </authorList>
    </citation>
    <scope>NUCLEOTIDE SEQUENCE [LARGE SCALE GENOMIC DNA]</scope>
    <source>
        <strain evidence="3">ID-206-W2</strain>
    </source>
</reference>
<dbReference type="AlphaFoldDB" id="A0A1R1Y5M6"/>
<dbReference type="GO" id="GO:0017168">
    <property type="term" value="F:5-oxoprolinase (ATP-hydrolyzing) activity"/>
    <property type="evidence" value="ECO:0007669"/>
    <property type="project" value="TreeGrafter"/>
</dbReference>
<dbReference type="Proteomes" id="UP000187429">
    <property type="component" value="Unassembled WGS sequence"/>
</dbReference>
<dbReference type="PANTHER" id="PTHR11365">
    <property type="entry name" value="5-OXOPROLINASE RELATED"/>
    <property type="match status" value="1"/>
</dbReference>
<protein>
    <submittedName>
        <fullName evidence="2">5-oxoprolinase</fullName>
    </submittedName>
</protein>
<dbReference type="PANTHER" id="PTHR11365:SF2">
    <property type="entry name" value="5-OXOPROLINASE"/>
    <property type="match status" value="1"/>
</dbReference>
<dbReference type="EMBL" id="LSSM01002312">
    <property type="protein sequence ID" value="OMJ22198.1"/>
    <property type="molecule type" value="Genomic_DNA"/>
</dbReference>
<dbReference type="GO" id="GO:0005829">
    <property type="term" value="C:cytosol"/>
    <property type="evidence" value="ECO:0007669"/>
    <property type="project" value="TreeGrafter"/>
</dbReference>
<keyword evidence="3" id="KW-1185">Reference proteome</keyword>
<accession>A0A1R1Y5M6</accession>
<sequence>MLAGSVRMGTTVATNALLERQGEPTVLVVTKGFRDLLQIGNQARPNLFDLKIDRPGMLYSDIIEIDERVTLVGYQMNSEGVYADCTDMEKEIKNGTVIKGISGEYLRVLKAPDLQEVEKKLIASYQKGIRSISVCFLHSYTFPGKILN</sequence>
<dbReference type="InterPro" id="IPR008040">
    <property type="entry name" value="Hydant_A_N"/>
</dbReference>
<gene>
    <name evidence="2" type="ORF">AYI69_g5479</name>
</gene>
<comment type="caution">
    <text evidence="2">The sequence shown here is derived from an EMBL/GenBank/DDBJ whole genome shotgun (WGS) entry which is preliminary data.</text>
</comment>
<name>A0A1R1Y5M6_9FUNG</name>
<organism evidence="2 3">
    <name type="scientific">Smittium culicis</name>
    <dbReference type="NCBI Taxonomy" id="133412"/>
    <lineage>
        <taxon>Eukaryota</taxon>
        <taxon>Fungi</taxon>
        <taxon>Fungi incertae sedis</taxon>
        <taxon>Zoopagomycota</taxon>
        <taxon>Kickxellomycotina</taxon>
        <taxon>Harpellomycetes</taxon>
        <taxon>Harpellales</taxon>
        <taxon>Legeriomycetaceae</taxon>
        <taxon>Smittium</taxon>
    </lineage>
</organism>
<evidence type="ECO:0000313" key="3">
    <source>
        <dbReference type="Proteomes" id="UP000187429"/>
    </source>
</evidence>